<comment type="catalytic activity">
    <reaction evidence="9">
        <text>L-threonyl-[protein] + ATP = O-phospho-L-threonyl-[protein] + ADP + H(+)</text>
        <dbReference type="Rhea" id="RHEA:46608"/>
        <dbReference type="Rhea" id="RHEA-COMP:11060"/>
        <dbReference type="Rhea" id="RHEA-COMP:11605"/>
        <dbReference type="ChEBI" id="CHEBI:15378"/>
        <dbReference type="ChEBI" id="CHEBI:30013"/>
        <dbReference type="ChEBI" id="CHEBI:30616"/>
        <dbReference type="ChEBI" id="CHEBI:61977"/>
        <dbReference type="ChEBI" id="CHEBI:456216"/>
        <dbReference type="EC" id="2.7.11.1"/>
    </reaction>
</comment>
<dbReference type="EMBL" id="PDCK01000044">
    <property type="protein sequence ID" value="PRQ26060.1"/>
    <property type="molecule type" value="Genomic_DNA"/>
</dbReference>
<dbReference type="GO" id="GO:0004674">
    <property type="term" value="F:protein serine/threonine kinase activity"/>
    <property type="evidence" value="ECO:0007669"/>
    <property type="project" value="UniProtKB-KW"/>
</dbReference>
<dbReference type="PROSITE" id="PS00107">
    <property type="entry name" value="PROTEIN_KINASE_ATP"/>
    <property type="match status" value="1"/>
</dbReference>
<evidence type="ECO:0000256" key="10">
    <source>
        <dbReference type="ARBA" id="ARBA00048679"/>
    </source>
</evidence>
<evidence type="ECO:0000256" key="1">
    <source>
        <dbReference type="ARBA" id="ARBA00009804"/>
    </source>
</evidence>
<dbReference type="InterPro" id="IPR045270">
    <property type="entry name" value="STKc_AGC"/>
</dbReference>
<dbReference type="InterPro" id="IPR000961">
    <property type="entry name" value="AGC-kinase_C"/>
</dbReference>
<reference evidence="14 15" key="1">
    <citation type="journal article" date="2018" name="Nat. Genet.">
        <title>The Rosa genome provides new insights in the design of modern roses.</title>
        <authorList>
            <person name="Bendahmane M."/>
        </authorList>
    </citation>
    <scope>NUCLEOTIDE SEQUENCE [LARGE SCALE GENOMIC DNA]</scope>
    <source>
        <strain evidence="15">cv. Old Blush</strain>
    </source>
</reference>
<evidence type="ECO:0000256" key="9">
    <source>
        <dbReference type="ARBA" id="ARBA00047899"/>
    </source>
</evidence>
<gene>
    <name evidence="14" type="ORF">RchiOBHm_Chr6g0290461</name>
</gene>
<keyword evidence="5 14" id="KW-0808">Transferase</keyword>
<dbReference type="STRING" id="74649.A0A2P6PVV6"/>
<evidence type="ECO:0000313" key="15">
    <source>
        <dbReference type="Proteomes" id="UP000238479"/>
    </source>
</evidence>
<dbReference type="SUPFAM" id="SSF56112">
    <property type="entry name" value="Protein kinase-like (PK-like)"/>
    <property type="match status" value="1"/>
</dbReference>
<dbReference type="GO" id="GO:0005634">
    <property type="term" value="C:nucleus"/>
    <property type="evidence" value="ECO:0007669"/>
    <property type="project" value="UniProtKB-ARBA"/>
</dbReference>
<dbReference type="Gene3D" id="3.30.200.20">
    <property type="entry name" value="Phosphorylase Kinase, domain 1"/>
    <property type="match status" value="1"/>
</dbReference>
<dbReference type="FunFam" id="1.10.510.10:FF:000297">
    <property type="entry name" value="Non-specific serine/threonine protein kinase"/>
    <property type="match status" value="1"/>
</dbReference>
<comment type="similarity">
    <text evidence="1">Belongs to the protein kinase superfamily. AGC Ser/Thr protein kinase family. S6 kinase subfamily.</text>
</comment>
<evidence type="ECO:0000256" key="3">
    <source>
        <dbReference type="ARBA" id="ARBA00022527"/>
    </source>
</evidence>
<feature type="domain" description="Protein kinase" evidence="12">
    <location>
        <begin position="425"/>
        <end position="680"/>
    </location>
</feature>
<keyword evidence="4" id="KW-0597">Phosphoprotein</keyword>
<dbReference type="Proteomes" id="UP000238479">
    <property type="component" value="Chromosome 6"/>
</dbReference>
<dbReference type="GO" id="GO:0045727">
    <property type="term" value="P:positive regulation of translation"/>
    <property type="evidence" value="ECO:0007669"/>
    <property type="project" value="UniProtKB-ARBA"/>
</dbReference>
<dbReference type="Pfam" id="PF00069">
    <property type="entry name" value="Pkinase"/>
    <property type="match status" value="1"/>
</dbReference>
<keyword evidence="15" id="KW-1185">Reference proteome</keyword>
<dbReference type="InterPro" id="IPR011009">
    <property type="entry name" value="Kinase-like_dom_sf"/>
</dbReference>
<evidence type="ECO:0000256" key="6">
    <source>
        <dbReference type="ARBA" id="ARBA00022741"/>
    </source>
</evidence>
<evidence type="ECO:0000256" key="4">
    <source>
        <dbReference type="ARBA" id="ARBA00022553"/>
    </source>
</evidence>
<proteinExistence type="inferred from homology"/>
<dbReference type="SMART" id="SM00220">
    <property type="entry name" value="S_TKc"/>
    <property type="match status" value="1"/>
</dbReference>
<dbReference type="InterPro" id="IPR017441">
    <property type="entry name" value="Protein_kinase_ATP_BS"/>
</dbReference>
<sequence>MVFRPECKPIQTRLHFPICMMDAVVPHQVEHDFSDVFGPVPVQTLVDSANSASLQDSTDPVVIHNRSHSLIGPSFYVSDSLNLNKLTIYNTEDSVDLAEYCLHEETIKESQEPFVGDPVIGHPLENNFVANKVVDYFQLPTVKLSDPYWIPFGEDEYAQVTKVCKVPVSMGKFYKEEITCHVIDMDDTDVLFGIPWHESVKGGFCKDNTYLFQWESHKIKIKLERMNIKNDHPEVCEKEHEEGTLKIEEKLIKDTEADSFITPISMSCMPNCVQDQPKEKSMPIPFQVEEFKFQDVYSKLVYGIGFMVIPFNFENIEVDGLSCFIPTNDQAAYKRNSRSSSFQVEETDVGRDFSQLQQRISKRKKRLHIKKNDLNIENWYSNRLLNDGINHKLLFWIYRDSRAKSWLRFQIYVCAPCESVGIEDFEVLKIVGQGGFAKVYQVRKKGTSEIYAMKVMRKDKIMKNNLAEYMKFERDILTKVDHPFIVKLRYSFQTKYRLYLVLDFVNGGQLFFQLYHHGLFLEELARIYAAEIVSAVSHLHSNGIMHRDVKPENILLDADGHAILTDFGLAKSFDENTRSNSLCGTVEYMAPEIVQGNGHDKAADWWSVGIVLFQMLTGKLPFTGNRQKCQEKIVKEKIKLPSFLSSEAHSLLKGLLAKDTSKRLGCGPLGGDEVKQHKWFKQINWKKLDAREIKPSFRPNVPGQHCIANIENYWTDMPLVDSPAASPKASSGNPFSGFSYVRSAAS</sequence>
<evidence type="ECO:0000259" key="12">
    <source>
        <dbReference type="PROSITE" id="PS50011"/>
    </source>
</evidence>
<evidence type="ECO:0000313" key="14">
    <source>
        <dbReference type="EMBL" id="PRQ26060.1"/>
    </source>
</evidence>
<evidence type="ECO:0000256" key="2">
    <source>
        <dbReference type="ARBA" id="ARBA00012513"/>
    </source>
</evidence>
<dbReference type="GO" id="GO:0009651">
    <property type="term" value="P:response to salt stress"/>
    <property type="evidence" value="ECO:0007669"/>
    <property type="project" value="UniProtKB-ARBA"/>
</dbReference>
<name>A0A2P6PVV6_ROSCH</name>
<accession>A0A2P6PVV6</accession>
<organism evidence="14 15">
    <name type="scientific">Rosa chinensis</name>
    <name type="common">China rose</name>
    <dbReference type="NCBI Taxonomy" id="74649"/>
    <lineage>
        <taxon>Eukaryota</taxon>
        <taxon>Viridiplantae</taxon>
        <taxon>Streptophyta</taxon>
        <taxon>Embryophyta</taxon>
        <taxon>Tracheophyta</taxon>
        <taxon>Spermatophyta</taxon>
        <taxon>Magnoliopsida</taxon>
        <taxon>eudicotyledons</taxon>
        <taxon>Gunneridae</taxon>
        <taxon>Pentapetalae</taxon>
        <taxon>rosids</taxon>
        <taxon>fabids</taxon>
        <taxon>Rosales</taxon>
        <taxon>Rosaceae</taxon>
        <taxon>Rosoideae</taxon>
        <taxon>Rosoideae incertae sedis</taxon>
        <taxon>Rosa</taxon>
    </lineage>
</organism>
<dbReference type="EC" id="2.7.11.1" evidence="2"/>
<dbReference type="GO" id="GO:0005524">
    <property type="term" value="F:ATP binding"/>
    <property type="evidence" value="ECO:0007669"/>
    <property type="project" value="UniProtKB-UniRule"/>
</dbReference>
<evidence type="ECO:0000256" key="11">
    <source>
        <dbReference type="PROSITE-ProRule" id="PRU10141"/>
    </source>
</evidence>
<keyword evidence="3" id="KW-0723">Serine/threonine-protein kinase</keyword>
<evidence type="ECO:0000256" key="5">
    <source>
        <dbReference type="ARBA" id="ARBA00022679"/>
    </source>
</evidence>
<dbReference type="Gene3D" id="1.10.510.10">
    <property type="entry name" value="Transferase(Phosphotransferase) domain 1"/>
    <property type="match status" value="1"/>
</dbReference>
<keyword evidence="7" id="KW-0418">Kinase</keyword>
<dbReference type="FunFam" id="3.30.200.20:FF:000048">
    <property type="entry name" value="Non-specific serine/threonine protein kinase"/>
    <property type="match status" value="1"/>
</dbReference>
<protein>
    <recommendedName>
        <fullName evidence="2">non-specific serine/threonine protein kinase</fullName>
        <ecNumber evidence="2">2.7.11.1</ecNumber>
    </recommendedName>
</protein>
<dbReference type="Gramene" id="PRQ26060">
    <property type="protein sequence ID" value="PRQ26060"/>
    <property type="gene ID" value="RchiOBHm_Chr6g0290461"/>
</dbReference>
<evidence type="ECO:0000256" key="7">
    <source>
        <dbReference type="ARBA" id="ARBA00022777"/>
    </source>
</evidence>
<evidence type="ECO:0000256" key="8">
    <source>
        <dbReference type="ARBA" id="ARBA00022840"/>
    </source>
</evidence>
<keyword evidence="8 11" id="KW-0067">ATP-binding</keyword>
<evidence type="ECO:0000259" key="13">
    <source>
        <dbReference type="PROSITE" id="PS51285"/>
    </source>
</evidence>
<dbReference type="PROSITE" id="PS50011">
    <property type="entry name" value="PROTEIN_KINASE_DOM"/>
    <property type="match status" value="1"/>
</dbReference>
<dbReference type="SMART" id="SM00133">
    <property type="entry name" value="S_TK_X"/>
    <property type="match status" value="1"/>
</dbReference>
<dbReference type="AlphaFoldDB" id="A0A2P6PVV6"/>
<dbReference type="InterPro" id="IPR000719">
    <property type="entry name" value="Prot_kinase_dom"/>
</dbReference>
<dbReference type="PROSITE" id="PS51285">
    <property type="entry name" value="AGC_KINASE_CTER"/>
    <property type="match status" value="1"/>
</dbReference>
<dbReference type="CDD" id="cd05123">
    <property type="entry name" value="STKc_AGC"/>
    <property type="match status" value="1"/>
</dbReference>
<comment type="catalytic activity">
    <reaction evidence="10">
        <text>L-seryl-[protein] + ATP = O-phospho-L-seryl-[protein] + ADP + H(+)</text>
        <dbReference type="Rhea" id="RHEA:17989"/>
        <dbReference type="Rhea" id="RHEA-COMP:9863"/>
        <dbReference type="Rhea" id="RHEA-COMP:11604"/>
        <dbReference type="ChEBI" id="CHEBI:15378"/>
        <dbReference type="ChEBI" id="CHEBI:29999"/>
        <dbReference type="ChEBI" id="CHEBI:30616"/>
        <dbReference type="ChEBI" id="CHEBI:83421"/>
        <dbReference type="ChEBI" id="CHEBI:456216"/>
        <dbReference type="EC" id="2.7.11.1"/>
    </reaction>
</comment>
<feature type="domain" description="AGC-kinase C-terminal" evidence="13">
    <location>
        <begin position="681"/>
        <end position="746"/>
    </location>
</feature>
<keyword evidence="6 11" id="KW-0547">Nucleotide-binding</keyword>
<dbReference type="GO" id="GO:0009409">
    <property type="term" value="P:response to cold"/>
    <property type="evidence" value="ECO:0007669"/>
    <property type="project" value="UniProtKB-ARBA"/>
</dbReference>
<feature type="binding site" evidence="11">
    <location>
        <position position="454"/>
    </location>
    <ligand>
        <name>ATP</name>
        <dbReference type="ChEBI" id="CHEBI:30616"/>
    </ligand>
</feature>
<dbReference type="InterPro" id="IPR008271">
    <property type="entry name" value="Ser/Thr_kinase_AS"/>
</dbReference>
<dbReference type="PANTHER" id="PTHR24351">
    <property type="entry name" value="RIBOSOMAL PROTEIN S6 KINASE"/>
    <property type="match status" value="1"/>
</dbReference>
<comment type="caution">
    <text evidence="14">The sequence shown here is derived from an EMBL/GenBank/DDBJ whole genome shotgun (WGS) entry which is preliminary data.</text>
</comment>
<dbReference type="PROSITE" id="PS00108">
    <property type="entry name" value="PROTEIN_KINASE_ST"/>
    <property type="match status" value="1"/>
</dbReference>